<protein>
    <submittedName>
        <fullName evidence="1">Uncharacterized protein</fullName>
    </submittedName>
</protein>
<dbReference type="EMBL" id="JALBCA010000051">
    <property type="protein sequence ID" value="KAI2386156.1"/>
    <property type="molecule type" value="Genomic_DNA"/>
</dbReference>
<sequence length="313" mass="33293">MESALFTPLSAIEQRLNALVTSINSSPTAAGAPAAALALLDADDHLTSALHTLRTHQANYARILQLRAEAQSLEDRVRDIVREVAKMGDEITAMAGDLSSDDDRLEPSGGGLGIGGKDQDTHMGGTVLQQQSTTKNEIDYKLLLDFARRISKYNTKAASAAASGSIPTRQPLEDNQENNIATGDMAAITKHSTSGLDALARSIRQGWMLPYPHDDKIRLGIMGRLQAAIAASEDRDEKDFGKEVEKIILAVEKGEGNQDLANSAVPPDKAIMGNGNGTVIGTVVMPAANVVKPTAAAKSKLDLDLYDPDEDDP</sequence>
<accession>A0ACB8UVQ5</accession>
<comment type="caution">
    <text evidence="1">The sequence shown here is derived from an EMBL/GenBank/DDBJ whole genome shotgun (WGS) entry which is preliminary data.</text>
</comment>
<reference evidence="1" key="1">
    <citation type="journal article" date="2022" name="bioRxiv">
        <title>Population genetic analysis of Ophidiomyces ophidiicola, the causative agent of snake fungal disease, indicates recent introductions to the USA.</title>
        <authorList>
            <person name="Ladner J.T."/>
            <person name="Palmer J.M."/>
            <person name="Ettinger C.L."/>
            <person name="Stajich J.E."/>
            <person name="Farrell T.M."/>
            <person name="Glorioso B.M."/>
            <person name="Lawson B."/>
            <person name="Price S.J."/>
            <person name="Stengle A.G."/>
            <person name="Grear D.A."/>
            <person name="Lorch J.M."/>
        </authorList>
    </citation>
    <scope>NUCLEOTIDE SEQUENCE</scope>
    <source>
        <strain evidence="1">NWHC 24266-5</strain>
    </source>
</reference>
<proteinExistence type="predicted"/>
<organism evidence="1">
    <name type="scientific">Ophidiomyces ophidiicola</name>
    <dbReference type="NCBI Taxonomy" id="1387563"/>
    <lineage>
        <taxon>Eukaryota</taxon>
        <taxon>Fungi</taxon>
        <taxon>Dikarya</taxon>
        <taxon>Ascomycota</taxon>
        <taxon>Pezizomycotina</taxon>
        <taxon>Eurotiomycetes</taxon>
        <taxon>Eurotiomycetidae</taxon>
        <taxon>Onygenales</taxon>
        <taxon>Onygenaceae</taxon>
        <taxon>Ophidiomyces</taxon>
    </lineage>
</organism>
<evidence type="ECO:0000313" key="1">
    <source>
        <dbReference type="EMBL" id="KAI2386156.1"/>
    </source>
</evidence>
<gene>
    <name evidence="1" type="ORF">LOY88_003758</name>
</gene>
<name>A0ACB8UVQ5_9EURO</name>